<comment type="caution">
    <text evidence="1">The sequence shown here is derived from an EMBL/GenBank/DDBJ whole genome shotgun (WGS) entry which is preliminary data.</text>
</comment>
<evidence type="ECO:0000313" key="2">
    <source>
        <dbReference type="Proteomes" id="UP000807115"/>
    </source>
</evidence>
<reference evidence="1" key="1">
    <citation type="journal article" date="2019" name="BMC Genomics">
        <title>A new reference genome for Sorghum bicolor reveals high levels of sequence similarity between sweet and grain genotypes: implications for the genetics of sugar metabolism.</title>
        <authorList>
            <person name="Cooper E.A."/>
            <person name="Brenton Z.W."/>
            <person name="Flinn B.S."/>
            <person name="Jenkins J."/>
            <person name="Shu S."/>
            <person name="Flowers D."/>
            <person name="Luo F."/>
            <person name="Wang Y."/>
            <person name="Xia P."/>
            <person name="Barry K."/>
            <person name="Daum C."/>
            <person name="Lipzen A."/>
            <person name="Yoshinaga Y."/>
            <person name="Schmutz J."/>
            <person name="Saski C."/>
            <person name="Vermerris W."/>
            <person name="Kresovich S."/>
        </authorList>
    </citation>
    <scope>NUCLEOTIDE SEQUENCE</scope>
</reference>
<dbReference type="Proteomes" id="UP000807115">
    <property type="component" value="Chromosome 9"/>
</dbReference>
<dbReference type="AlphaFoldDB" id="A0A921QA48"/>
<accession>A0A921QA48</accession>
<dbReference type="EMBL" id="CM027688">
    <property type="protein sequence ID" value="KAG0517160.1"/>
    <property type="molecule type" value="Genomic_DNA"/>
</dbReference>
<gene>
    <name evidence="1" type="ORF">BDA96_09G064200</name>
</gene>
<protein>
    <submittedName>
        <fullName evidence="1">Uncharacterized protein</fullName>
    </submittedName>
</protein>
<organism evidence="1 2">
    <name type="scientific">Sorghum bicolor</name>
    <name type="common">Sorghum</name>
    <name type="synonym">Sorghum vulgare</name>
    <dbReference type="NCBI Taxonomy" id="4558"/>
    <lineage>
        <taxon>Eukaryota</taxon>
        <taxon>Viridiplantae</taxon>
        <taxon>Streptophyta</taxon>
        <taxon>Embryophyta</taxon>
        <taxon>Tracheophyta</taxon>
        <taxon>Spermatophyta</taxon>
        <taxon>Magnoliopsida</taxon>
        <taxon>Liliopsida</taxon>
        <taxon>Poales</taxon>
        <taxon>Poaceae</taxon>
        <taxon>PACMAD clade</taxon>
        <taxon>Panicoideae</taxon>
        <taxon>Andropogonodae</taxon>
        <taxon>Andropogoneae</taxon>
        <taxon>Sorghinae</taxon>
        <taxon>Sorghum</taxon>
    </lineage>
</organism>
<name>A0A921QA48_SORBI</name>
<proteinExistence type="predicted"/>
<sequence>MKKKVLSLDLGAVCVSDFSLAFAECQNALSRAQHRCAKAHVSVLIQEKNPL</sequence>
<evidence type="ECO:0000313" key="1">
    <source>
        <dbReference type="EMBL" id="KAG0517160.1"/>
    </source>
</evidence>
<reference evidence="1" key="2">
    <citation type="submission" date="2020-10" db="EMBL/GenBank/DDBJ databases">
        <authorList>
            <person name="Cooper E.A."/>
            <person name="Brenton Z.W."/>
            <person name="Flinn B.S."/>
            <person name="Jenkins J."/>
            <person name="Shu S."/>
            <person name="Flowers D."/>
            <person name="Luo F."/>
            <person name="Wang Y."/>
            <person name="Xia P."/>
            <person name="Barry K."/>
            <person name="Daum C."/>
            <person name="Lipzen A."/>
            <person name="Yoshinaga Y."/>
            <person name="Schmutz J."/>
            <person name="Saski C."/>
            <person name="Vermerris W."/>
            <person name="Kresovich S."/>
        </authorList>
    </citation>
    <scope>NUCLEOTIDE SEQUENCE</scope>
</reference>